<keyword evidence="1" id="KW-0560">Oxidoreductase</keyword>
<reference evidence="3" key="2">
    <citation type="submission" date="2015-04" db="EMBL/GenBank/DDBJ databases">
        <title>Genome sequence of Mycobacterium arupense strain GUC1.</title>
        <authorList>
            <person name="Greninger A.L."/>
            <person name="Cunningham G."/>
            <person name="Chiu C.Y."/>
            <person name="Miller S."/>
        </authorList>
    </citation>
    <scope>NUCLEOTIDE SEQUENCE</scope>
    <source>
        <strain evidence="3">GUC1</strain>
    </source>
</reference>
<dbReference type="InterPro" id="IPR011032">
    <property type="entry name" value="GroES-like_sf"/>
</dbReference>
<dbReference type="Gene3D" id="3.40.50.720">
    <property type="entry name" value="NAD(P)-binding Rossmann-like Domain"/>
    <property type="match status" value="2"/>
</dbReference>
<evidence type="ECO:0000259" key="2">
    <source>
        <dbReference type="Pfam" id="PF08240"/>
    </source>
</evidence>
<accession>A0A0F5N2D3</accession>
<evidence type="ECO:0000313" key="6">
    <source>
        <dbReference type="Proteomes" id="UP000192327"/>
    </source>
</evidence>
<keyword evidence="6" id="KW-1185">Reference proteome</keyword>
<dbReference type="PATRIC" id="fig|342002.3.peg.547"/>
<dbReference type="AlphaFoldDB" id="A0A0F5N2D3"/>
<comment type="caution">
    <text evidence="3">The sequence shown here is derived from an EMBL/GenBank/DDBJ whole genome shotgun (WGS) entry which is preliminary data.</text>
</comment>
<protein>
    <submittedName>
        <fullName evidence="3">Alcohol dehydrogenase</fullName>
    </submittedName>
</protein>
<evidence type="ECO:0000313" key="4">
    <source>
        <dbReference type="EMBL" id="ORA00755.1"/>
    </source>
</evidence>
<dbReference type="PANTHER" id="PTHR43189:SF1">
    <property type="entry name" value="ZINC-TYPE ALCOHOL DEHYDROGENASE-LIKE PROTEIN C1198.01"/>
    <property type="match status" value="1"/>
</dbReference>
<dbReference type="SUPFAM" id="SSF51735">
    <property type="entry name" value="NAD(P)-binding Rossmann-fold domains"/>
    <property type="match status" value="1"/>
</dbReference>
<dbReference type="OrthoDB" id="9797931at2"/>
<name>A0A0F5N2D3_9MYCO</name>
<reference evidence="5" key="1">
    <citation type="submission" date="2015-04" db="EMBL/GenBank/DDBJ databases">
        <title>Genome sequence of Mycobacterium arupense GUC1.</title>
        <authorList>
            <person name="Greninger A.L."/>
            <person name="Cunningham G."/>
            <person name="Chiu C.Y."/>
            <person name="Miller S."/>
        </authorList>
    </citation>
    <scope>NUCLEOTIDE SEQUENCE [LARGE SCALE GENOMIC DNA]</scope>
    <source>
        <strain evidence="5">GUC1</strain>
    </source>
</reference>
<reference evidence="4 6" key="3">
    <citation type="submission" date="2016-12" db="EMBL/GenBank/DDBJ databases">
        <title>The new phylogeny of genus Mycobacterium.</title>
        <authorList>
            <person name="Tortoli E."/>
            <person name="Trovato A."/>
            <person name="Cirillo D.M."/>
        </authorList>
    </citation>
    <scope>NUCLEOTIDE SEQUENCE [LARGE SCALE GENOMIC DNA]</scope>
    <source>
        <strain evidence="4 6">DSM 44942</strain>
    </source>
</reference>
<dbReference type="GO" id="GO:0016491">
    <property type="term" value="F:oxidoreductase activity"/>
    <property type="evidence" value="ECO:0007669"/>
    <property type="project" value="UniProtKB-KW"/>
</dbReference>
<feature type="domain" description="Alcohol dehydrogenase-like N-terminal" evidence="2">
    <location>
        <begin position="23"/>
        <end position="135"/>
    </location>
</feature>
<dbReference type="EMBL" id="LASW01000003">
    <property type="protein sequence ID" value="KKC01181.1"/>
    <property type="molecule type" value="Genomic_DNA"/>
</dbReference>
<dbReference type="PANTHER" id="PTHR43189">
    <property type="entry name" value="ZINC-TYPE ALCOHOL DEHYDROGENASE-LIKE PROTEIN C1198.01-RELATED"/>
    <property type="match status" value="1"/>
</dbReference>
<dbReference type="STRING" id="342002.BST15_03065"/>
<dbReference type="SUPFAM" id="SSF50129">
    <property type="entry name" value="GroES-like"/>
    <property type="match status" value="1"/>
</dbReference>
<evidence type="ECO:0000256" key="1">
    <source>
        <dbReference type="ARBA" id="ARBA00023002"/>
    </source>
</evidence>
<dbReference type="InterPro" id="IPR013154">
    <property type="entry name" value="ADH-like_N"/>
</dbReference>
<dbReference type="EMBL" id="MVHH01000003">
    <property type="protein sequence ID" value="ORA00755.1"/>
    <property type="molecule type" value="Genomic_DNA"/>
</dbReference>
<sequence>MRAVSCSNAQLDVVDLPTPIPDRGQLLIDVLRCGICGSDLHARQHCDEVAEVMAITGYDGFMRSDQQVVLGHEVCGEVLDHGPRTRKAPRPGTRVVALPLLRRGADVHALGLSVSAPGGYAEQMLVEQSLTLPVPNGLSTEAAALTEPMAVAWHAVRRGEVRKRDVAIVIGCGPIGLAVVCMLKARGVRTVIASDYSPGRRALATRCGADIVVDPAQESPYAAAAGHGHLEKAPDALSLAVGTVDKLYKARLPWWHVWRAAEAVGAATPKRPVIFECVGVPGVIDGIIAGAPLFSRVVVVGVCMGTDAFRPAIAINKETDLRFVLGYTPMEFRDTLHMIAEGKVDVSPLITGTVGLDGVANAFGALADPARHAKILIDPRSSVQEVSA</sequence>
<evidence type="ECO:0000313" key="3">
    <source>
        <dbReference type="EMBL" id="KKC01181.1"/>
    </source>
</evidence>
<gene>
    <name evidence="4" type="ORF">BST15_03065</name>
    <name evidence="3" type="ORF">WR43_01545</name>
</gene>
<organism evidence="3 5">
    <name type="scientific">Mycolicibacter arupensis</name>
    <dbReference type="NCBI Taxonomy" id="342002"/>
    <lineage>
        <taxon>Bacteria</taxon>
        <taxon>Bacillati</taxon>
        <taxon>Actinomycetota</taxon>
        <taxon>Actinomycetes</taxon>
        <taxon>Mycobacteriales</taxon>
        <taxon>Mycobacteriaceae</taxon>
        <taxon>Mycolicibacter</taxon>
    </lineage>
</organism>
<evidence type="ECO:0000313" key="5">
    <source>
        <dbReference type="Proteomes" id="UP000034416"/>
    </source>
</evidence>
<dbReference type="Pfam" id="PF08240">
    <property type="entry name" value="ADH_N"/>
    <property type="match status" value="1"/>
</dbReference>
<dbReference type="Proteomes" id="UP000192327">
    <property type="component" value="Unassembled WGS sequence"/>
</dbReference>
<dbReference type="Proteomes" id="UP000034416">
    <property type="component" value="Unassembled WGS sequence"/>
</dbReference>
<dbReference type="Gene3D" id="3.90.180.10">
    <property type="entry name" value="Medium-chain alcohol dehydrogenases, catalytic domain"/>
    <property type="match status" value="2"/>
</dbReference>
<dbReference type="CDD" id="cd08262">
    <property type="entry name" value="Zn_ADH8"/>
    <property type="match status" value="1"/>
</dbReference>
<proteinExistence type="predicted"/>
<dbReference type="RefSeq" id="WP_046187854.1">
    <property type="nucleotide sequence ID" value="NZ_JACKUJ010000044.1"/>
</dbReference>
<dbReference type="InterPro" id="IPR036291">
    <property type="entry name" value="NAD(P)-bd_dom_sf"/>
</dbReference>